<comment type="caution">
    <text evidence="1">The sequence shown here is derived from an EMBL/GenBank/DDBJ whole genome shotgun (WGS) entry which is preliminary data.</text>
</comment>
<dbReference type="Proteomes" id="UP000583387">
    <property type="component" value="Unassembled WGS sequence"/>
</dbReference>
<dbReference type="PANTHER" id="PTHR35565:SF1">
    <property type="entry name" value="TYPE VI SECRETION SYSTEM CONTRACTILE SHEATH LARGE SUBUNIT"/>
    <property type="match status" value="1"/>
</dbReference>
<dbReference type="PANTHER" id="PTHR35565">
    <property type="entry name" value="CYTOPLASMIC PROTEIN-RELATED"/>
    <property type="match status" value="1"/>
</dbReference>
<evidence type="ECO:0000313" key="1">
    <source>
        <dbReference type="EMBL" id="CAD5109362.1"/>
    </source>
</evidence>
<dbReference type="InterPro" id="IPR010269">
    <property type="entry name" value="T6SS_TssC-like"/>
</dbReference>
<protein>
    <recommendedName>
        <fullName evidence="3">Type VI secretion system protein ImpG</fullName>
    </recommendedName>
</protein>
<evidence type="ECO:0000313" key="2">
    <source>
        <dbReference type="Proteomes" id="UP000583387"/>
    </source>
</evidence>
<evidence type="ECO:0008006" key="3">
    <source>
        <dbReference type="Google" id="ProtNLM"/>
    </source>
</evidence>
<dbReference type="EMBL" id="CAJFCI010000074">
    <property type="protein sequence ID" value="CAD5109362.1"/>
    <property type="molecule type" value="Genomic_DNA"/>
</dbReference>
<dbReference type="PIRSF" id="PIRSF028304">
    <property type="entry name" value="UCP028304"/>
    <property type="match status" value="1"/>
</dbReference>
<dbReference type="NCBIfam" id="TIGR03359">
    <property type="entry name" value="VI_chp_6"/>
    <property type="match status" value="1"/>
</dbReference>
<dbReference type="AlphaFoldDB" id="A0A7U7IBU7"/>
<reference evidence="1 2" key="1">
    <citation type="submission" date="2020-08" db="EMBL/GenBank/DDBJ databases">
        <authorList>
            <person name="Criscuolo A."/>
        </authorList>
    </citation>
    <scope>NUCLEOTIDE SEQUENCE [LARGE SCALE GENOMIC DNA]</scope>
    <source>
        <strain evidence="1">CIP111764</strain>
    </source>
</reference>
<organism evidence="1 2">
    <name type="scientific">Zestomonas carbonaria</name>
    <dbReference type="NCBI Taxonomy" id="2762745"/>
    <lineage>
        <taxon>Bacteria</taxon>
        <taxon>Pseudomonadati</taxon>
        <taxon>Pseudomonadota</taxon>
        <taxon>Gammaproteobacteria</taxon>
        <taxon>Pseudomonadales</taxon>
        <taxon>Pseudomonadaceae</taxon>
        <taxon>Zestomonas</taxon>
    </lineage>
</organism>
<dbReference type="Pfam" id="PF05947">
    <property type="entry name" value="T6SS_TssF"/>
    <property type="match status" value="1"/>
</dbReference>
<keyword evidence="2" id="KW-1185">Reference proteome</keyword>
<gene>
    <name evidence="1" type="ORF">PSEWESI4_03659</name>
</gene>
<sequence length="588" mass="67072">MPLRQKFRDELSQLRQLGRQFAHDNPQLARFLGDQAADPDVERLVEGFAFLTAKLRLKIEDDLPELTHSLLQLLWPNYLRPLPSATIIRFDPAGRAISERQVIPRGTRILSRPVDGVSCEFRTCTDVIIHPLRLLEVSDAHTREKSIVRIDLGSITDNDLNAIDCDRLDFHLSGDDTTAQTLYLWLAKYLSEVRVELNGKVQRIQPRQVSFPGFNPDEALLPYPRNVFDGYRILQEYFTFPQRFHFFSLNALRSLWPAEKARQIRFEFHFSRPMPADIRLRTSDISLYCAPAVNLFAHDAEPINLDGRAVDQRLRPIGHRPECYEIFSIDEVYGWRRDPDGTRGERLRTFHPFESFQHEIEHAHGRSALYYRTRIENALSEDGVVHRVAFVRDDETAYIGVSETVSLALTCTNRDLPLALGAGDICLPSGNTPTYASYTNIVRPTPSYRPVLDGGLQWTLISNLSLNYLSLLSAEPLKAVIRAYDFAALHDIQQARTTRKRLNGIGDAVTVPTDVLMKGLPIRGLKTVLKLDQSAFLCEGDLYLFGTVLSHFFALYASINSFHQLEVINTSNNERYEWPLQTGKQPLI</sequence>
<dbReference type="RefSeq" id="WP_187672678.1">
    <property type="nucleotide sequence ID" value="NZ_CAJFCI010000074.1"/>
</dbReference>
<proteinExistence type="predicted"/>
<dbReference type="InterPro" id="IPR010272">
    <property type="entry name" value="T6SS_TssF"/>
</dbReference>
<name>A0A7U7IBU7_9GAMM</name>
<accession>A0A7U7IBU7</accession>